<dbReference type="GO" id="GO:0007168">
    <property type="term" value="P:receptor guanylyl cyclase signaling pathway"/>
    <property type="evidence" value="ECO:0007669"/>
    <property type="project" value="TreeGrafter"/>
</dbReference>
<evidence type="ECO:0000256" key="17">
    <source>
        <dbReference type="SAM" id="SignalP"/>
    </source>
</evidence>
<evidence type="ECO:0000256" key="7">
    <source>
        <dbReference type="ARBA" id="ARBA00023136"/>
    </source>
</evidence>
<dbReference type="Proteomes" id="UP000887569">
    <property type="component" value="Unplaced"/>
</dbReference>
<evidence type="ECO:0000256" key="16">
    <source>
        <dbReference type="SAM" id="Phobius"/>
    </source>
</evidence>
<dbReference type="EC" id="4.6.1.2" evidence="3 13"/>
<dbReference type="CDD" id="cd07302">
    <property type="entry name" value="CHD"/>
    <property type="match status" value="1"/>
</dbReference>
<comment type="subcellular location">
    <subcellularLocation>
        <location evidence="2">Membrane</location>
        <topology evidence="2">Single-pass type I membrane protein</topology>
    </subcellularLocation>
</comment>
<dbReference type="Gene3D" id="1.10.510.10">
    <property type="entry name" value="Transferase(Phosphotransferase) domain 1"/>
    <property type="match status" value="1"/>
</dbReference>
<dbReference type="WBParaSite" id="PgR040_g084_t01">
    <property type="protein sequence ID" value="PgR040_g084_t01"/>
    <property type="gene ID" value="PgR040_g084"/>
</dbReference>
<proteinExistence type="inferred from homology"/>
<evidence type="ECO:0000256" key="14">
    <source>
        <dbReference type="SAM" id="Coils"/>
    </source>
</evidence>
<feature type="transmembrane region" description="Helical" evidence="16">
    <location>
        <begin position="557"/>
        <end position="583"/>
    </location>
</feature>
<keyword evidence="11 13" id="KW-0141">cGMP biosynthesis</keyword>
<dbReference type="InterPro" id="IPR018297">
    <property type="entry name" value="A/G_cyclase_CS"/>
</dbReference>
<dbReference type="PROSITE" id="PS50125">
    <property type="entry name" value="GUANYLATE_CYCLASE_2"/>
    <property type="match status" value="1"/>
</dbReference>
<dbReference type="InterPro" id="IPR011009">
    <property type="entry name" value="Kinase-like_dom_sf"/>
</dbReference>
<dbReference type="GO" id="GO:0005524">
    <property type="term" value="F:ATP binding"/>
    <property type="evidence" value="ECO:0007669"/>
    <property type="project" value="InterPro"/>
</dbReference>
<evidence type="ECO:0000256" key="13">
    <source>
        <dbReference type="RuleBase" id="RU003431"/>
    </source>
</evidence>
<dbReference type="SMART" id="SM00044">
    <property type="entry name" value="CYCc"/>
    <property type="match status" value="1"/>
</dbReference>
<evidence type="ECO:0000256" key="4">
    <source>
        <dbReference type="ARBA" id="ARBA00022692"/>
    </source>
</evidence>
<evidence type="ECO:0000256" key="9">
    <source>
        <dbReference type="ARBA" id="ARBA00023180"/>
    </source>
</evidence>
<dbReference type="Pfam" id="PF00211">
    <property type="entry name" value="Guanylate_cyc"/>
    <property type="match status" value="1"/>
</dbReference>
<feature type="coiled-coil region" evidence="14">
    <location>
        <begin position="906"/>
        <end position="944"/>
    </location>
</feature>
<dbReference type="InterPro" id="IPR029787">
    <property type="entry name" value="Nucleotide_cyclase"/>
</dbReference>
<keyword evidence="17" id="KW-0732">Signal</keyword>
<dbReference type="InterPro" id="IPR001828">
    <property type="entry name" value="ANF_lig-bd_rcpt"/>
</dbReference>
<keyword evidence="14" id="KW-0175">Coiled coil</keyword>
<keyword evidence="10 12" id="KW-0456">Lyase</keyword>
<evidence type="ECO:0000256" key="6">
    <source>
        <dbReference type="ARBA" id="ARBA00022989"/>
    </source>
</evidence>
<dbReference type="Gene3D" id="3.30.70.1230">
    <property type="entry name" value="Nucleotide cyclase"/>
    <property type="match status" value="1"/>
</dbReference>
<comment type="catalytic activity">
    <reaction evidence="1 13">
        <text>GTP = 3',5'-cyclic GMP + diphosphate</text>
        <dbReference type="Rhea" id="RHEA:13665"/>
        <dbReference type="ChEBI" id="CHEBI:33019"/>
        <dbReference type="ChEBI" id="CHEBI:37565"/>
        <dbReference type="ChEBI" id="CHEBI:57746"/>
        <dbReference type="EC" id="4.6.1.2"/>
    </reaction>
</comment>
<dbReference type="FunFam" id="3.30.70.1230:FF:000044">
    <property type="entry name" value="Guanylate cyclase"/>
    <property type="match status" value="1"/>
</dbReference>
<dbReference type="GO" id="GO:0004383">
    <property type="term" value="F:guanylate cyclase activity"/>
    <property type="evidence" value="ECO:0007669"/>
    <property type="project" value="UniProtKB-EC"/>
</dbReference>
<dbReference type="InterPro" id="IPR028082">
    <property type="entry name" value="Peripla_BP_I"/>
</dbReference>
<evidence type="ECO:0000256" key="2">
    <source>
        <dbReference type="ARBA" id="ARBA00004479"/>
    </source>
</evidence>
<organism evidence="20 21">
    <name type="scientific">Parascaris univalens</name>
    <name type="common">Nematode worm</name>
    <dbReference type="NCBI Taxonomy" id="6257"/>
    <lineage>
        <taxon>Eukaryota</taxon>
        <taxon>Metazoa</taxon>
        <taxon>Ecdysozoa</taxon>
        <taxon>Nematoda</taxon>
        <taxon>Chromadorea</taxon>
        <taxon>Rhabditida</taxon>
        <taxon>Spirurina</taxon>
        <taxon>Ascaridomorpha</taxon>
        <taxon>Ascaridoidea</taxon>
        <taxon>Ascarididae</taxon>
        <taxon>Parascaris</taxon>
    </lineage>
</organism>
<feature type="chain" id="PRO_5037403428" description="Guanylate cyclase" evidence="17">
    <location>
        <begin position="21"/>
        <end position="1465"/>
    </location>
</feature>
<evidence type="ECO:0000259" key="19">
    <source>
        <dbReference type="PROSITE" id="PS50125"/>
    </source>
</evidence>
<feature type="region of interest" description="Disordered" evidence="15">
    <location>
        <begin position="1325"/>
        <end position="1344"/>
    </location>
</feature>
<evidence type="ECO:0000313" key="20">
    <source>
        <dbReference type="Proteomes" id="UP000887569"/>
    </source>
</evidence>
<name>A0A915BHG4_PARUN</name>
<keyword evidence="6 16" id="KW-1133">Transmembrane helix</keyword>
<dbReference type="SUPFAM" id="SSF56112">
    <property type="entry name" value="Protein kinase-like (PK-like)"/>
    <property type="match status" value="1"/>
</dbReference>
<keyword evidence="5" id="KW-0547">Nucleotide-binding</keyword>
<dbReference type="Pfam" id="PF01094">
    <property type="entry name" value="ANF_receptor"/>
    <property type="match status" value="1"/>
</dbReference>
<dbReference type="PROSITE" id="PS50011">
    <property type="entry name" value="PROTEIN_KINASE_DOM"/>
    <property type="match status" value="1"/>
</dbReference>
<dbReference type="GO" id="GO:0004672">
    <property type="term" value="F:protein kinase activity"/>
    <property type="evidence" value="ECO:0007669"/>
    <property type="project" value="InterPro"/>
</dbReference>
<dbReference type="GO" id="GO:0004016">
    <property type="term" value="F:adenylate cyclase activity"/>
    <property type="evidence" value="ECO:0007669"/>
    <property type="project" value="TreeGrafter"/>
</dbReference>
<evidence type="ECO:0000256" key="11">
    <source>
        <dbReference type="ARBA" id="ARBA00023293"/>
    </source>
</evidence>
<dbReference type="PROSITE" id="PS00452">
    <property type="entry name" value="GUANYLATE_CYCLASE_1"/>
    <property type="match status" value="1"/>
</dbReference>
<evidence type="ECO:0000256" key="8">
    <source>
        <dbReference type="ARBA" id="ARBA00023170"/>
    </source>
</evidence>
<feature type="signal peptide" evidence="17">
    <location>
        <begin position="1"/>
        <end position="20"/>
    </location>
</feature>
<dbReference type="InterPro" id="IPR000719">
    <property type="entry name" value="Prot_kinase_dom"/>
</dbReference>
<dbReference type="InterPro" id="IPR001054">
    <property type="entry name" value="A/G_cyclase"/>
</dbReference>
<dbReference type="PANTHER" id="PTHR11920">
    <property type="entry name" value="GUANYLYL CYCLASE"/>
    <property type="match status" value="1"/>
</dbReference>
<evidence type="ECO:0000256" key="10">
    <source>
        <dbReference type="ARBA" id="ARBA00023239"/>
    </source>
</evidence>
<evidence type="ECO:0000256" key="3">
    <source>
        <dbReference type="ARBA" id="ARBA00012202"/>
    </source>
</evidence>
<dbReference type="GO" id="GO:0035556">
    <property type="term" value="P:intracellular signal transduction"/>
    <property type="evidence" value="ECO:0007669"/>
    <property type="project" value="InterPro"/>
</dbReference>
<dbReference type="GO" id="GO:0001653">
    <property type="term" value="F:peptide receptor activity"/>
    <property type="evidence" value="ECO:0007669"/>
    <property type="project" value="TreeGrafter"/>
</dbReference>
<feature type="domain" description="Guanylate cyclase" evidence="19">
    <location>
        <begin position="969"/>
        <end position="1100"/>
    </location>
</feature>
<keyword evidence="4 16" id="KW-0812">Transmembrane</keyword>
<evidence type="ECO:0000313" key="21">
    <source>
        <dbReference type="WBParaSite" id="PgR040_g084_t01"/>
    </source>
</evidence>
<dbReference type="PANTHER" id="PTHR11920:SF501">
    <property type="entry name" value="GUANYLATE CYCLASE 32E"/>
    <property type="match status" value="1"/>
</dbReference>
<keyword evidence="9" id="KW-0325">Glycoprotein</keyword>
<evidence type="ECO:0000256" key="15">
    <source>
        <dbReference type="SAM" id="MobiDB-lite"/>
    </source>
</evidence>
<feature type="transmembrane region" description="Helical" evidence="16">
    <location>
        <begin position="683"/>
        <end position="700"/>
    </location>
</feature>
<keyword evidence="20" id="KW-1185">Reference proteome</keyword>
<dbReference type="InterPro" id="IPR001245">
    <property type="entry name" value="Ser-Thr/Tyr_kinase_cat_dom"/>
</dbReference>
<keyword evidence="8" id="KW-0675">Receptor</keyword>
<protein>
    <recommendedName>
        <fullName evidence="3 13">Guanylate cyclase</fullName>
        <ecNumber evidence="3 13">4.6.1.2</ecNumber>
    </recommendedName>
</protein>
<dbReference type="GO" id="GO:0005886">
    <property type="term" value="C:plasma membrane"/>
    <property type="evidence" value="ECO:0007669"/>
    <property type="project" value="TreeGrafter"/>
</dbReference>
<dbReference type="Pfam" id="PF07714">
    <property type="entry name" value="PK_Tyr_Ser-Thr"/>
    <property type="match status" value="1"/>
</dbReference>
<dbReference type="CDD" id="cd06370">
    <property type="entry name" value="PBP1_SAP_GC-like"/>
    <property type="match status" value="1"/>
</dbReference>
<dbReference type="Gene3D" id="3.40.50.2300">
    <property type="match status" value="2"/>
</dbReference>
<evidence type="ECO:0000256" key="12">
    <source>
        <dbReference type="RuleBase" id="RU000405"/>
    </source>
</evidence>
<reference evidence="21" key="1">
    <citation type="submission" date="2022-11" db="UniProtKB">
        <authorList>
            <consortium name="WormBaseParasite"/>
        </authorList>
    </citation>
    <scope>IDENTIFICATION</scope>
</reference>
<accession>A0A915BHG4</accession>
<keyword evidence="7 16" id="KW-0472">Membrane</keyword>
<dbReference type="SUPFAM" id="SSF55073">
    <property type="entry name" value="Nucleotide cyclase"/>
    <property type="match status" value="1"/>
</dbReference>
<dbReference type="InterPro" id="IPR050401">
    <property type="entry name" value="Cyclic_nucleotide_synthase"/>
</dbReference>
<dbReference type="SUPFAM" id="SSF53822">
    <property type="entry name" value="Periplasmic binding protein-like I"/>
    <property type="match status" value="1"/>
</dbReference>
<sequence length="1465" mass="165721">MRTCVTLLYLVSLRSLFVSCTLHNETSIFLNDTLAGFNEENPQAKTPSGTILISYLAAISQFPKNFFDSLKLISEVDSVETSDGEKNYGSLSKCFRTEFEGSMISGALHVAVEEVNADPNILPNHKLIYIFNNTCGDEKQSTRFFMEHWAQGAKAFIGPEMNCRTEATMAAAQNVPIISYKCKDHIVSDKTKYPTFARTVPAETEITAAFISLFKHFNWRKFSIIYERHVTNEELLSSIRSALDLENLRAGPEERRYTVLNVSTVAYPFSEVEKSNVAQIIADTYSTTRIYLTFGNVRLFRRILLEMGAHGLMDSGAYALIYLDADYNWLNTYHAMNNHFFRDTLLSVSQSWDDLDSQDRKVVNFSKSALAIIPTPVRLNTPEFTAFWQKANYYLSIFGVQRHDSTSSIKANRFACYLYDAVKLYAAALSAVLEDTSPEEIADGYDPVSDGERIISKIIGRVYHSIQGFDMRINSHGDAQGNYTLLSLQEVEPVVDAANPDYYPLRSALTISADFVYDTSHDLPLLRFQREIQWPNGQAPLDEPQCGFHNEKCKEDYGWSFVILTTTIVLSIMVVVIGSTFFYRNRKFEQELSSIWRIDQKEIEKIVQCNESSTSLFVVGGSRASLLNGDAMHEKHWSGLRGVALYKGAVVAIKELGYSRKPRELTRSTKLEMRIMRQLHHDNINSFMGIVVCQSSILMVREFCAKSSLMDILRNRDLKLDHLFIASFVEDLVKGMIYLHESELRVHGNLKSTNCLITSRWALQVADFGLHELRDGQEWDSDELMWESWLWTAPELLRESECTRAVKGTQKGDVYSFGIILHEMITRQGPFMLIENDNDTAKDVVDRVMRGTNYRPSLEGISVANYLADAMTLCWAENPDNRPDFRNAIRHKLKPMFSPIYKRNIMDHMMIMMEKYQNQLEDLVEERTAELRDEKRRSENLLQRMLPITVAQQLLAGKDVVPESFSSVTIYFSDIVGFTAISGESTPMQVVEFLNKLYTLFDHIIKQYNVYKVETIGDAYMVVSGMPEAQPLVFHAEQIAMMALHLLSAVNNFRIPHRPDDQLKLRIGIHTGPCVAGVVGKTMPRYCLFGDTVNTASRMESNGLPLKIHCSEQTRNVLVNISGFELEERGLLQIKGKGTMRTFWLTGRNNFNFSVDDECSLMEEQLAPDIFPRNSARNRLSSWAIDRGSSISLGNKEPSLLRRIVERASCRTPLAEVAYSQQNGGLVSISASSRELFDVAEEHSSNNSESRYGAVMPKNAFGNGDIVMRKRSMSLPGSETLMAEDSTETPSTKSTTALSIAFVPSSNRRFEDSGDEYFDAHGTSHFDTETEASPVPRKRSLSCGDNRSTVETFHESTDPCSPLISPISKRKWRKELESAISLQPTSDRDLLAKKPFWHPSLRDHSPGASFNRIWRRLTHTISDSDTTTQPKQLKYRLTKSALGTSNASQTTSNGEALLKADNFVV</sequence>
<evidence type="ECO:0000259" key="18">
    <source>
        <dbReference type="PROSITE" id="PS50011"/>
    </source>
</evidence>
<evidence type="ECO:0000256" key="5">
    <source>
        <dbReference type="ARBA" id="ARBA00022741"/>
    </source>
</evidence>
<evidence type="ECO:0000256" key="1">
    <source>
        <dbReference type="ARBA" id="ARBA00001436"/>
    </source>
</evidence>
<comment type="similarity">
    <text evidence="12">Belongs to the adenylyl cyclase class-4/guanylyl cyclase family.</text>
</comment>
<feature type="domain" description="Protein kinase" evidence="18">
    <location>
        <begin position="612"/>
        <end position="897"/>
    </location>
</feature>